<dbReference type="Proteomes" id="UP000319852">
    <property type="component" value="Chromosome"/>
</dbReference>
<reference evidence="1 2" key="1">
    <citation type="submission" date="2019-02" db="EMBL/GenBank/DDBJ databases">
        <title>Deep-cultivation of Planctomycetes and their phenomic and genomic characterization uncovers novel biology.</title>
        <authorList>
            <person name="Wiegand S."/>
            <person name="Jogler M."/>
            <person name="Boedeker C."/>
            <person name="Pinto D."/>
            <person name="Vollmers J."/>
            <person name="Rivas-Marin E."/>
            <person name="Kohn T."/>
            <person name="Peeters S.H."/>
            <person name="Heuer A."/>
            <person name="Rast P."/>
            <person name="Oberbeckmann S."/>
            <person name="Bunk B."/>
            <person name="Jeske O."/>
            <person name="Meyerdierks A."/>
            <person name="Storesund J.E."/>
            <person name="Kallscheuer N."/>
            <person name="Luecker S."/>
            <person name="Lage O.M."/>
            <person name="Pohl T."/>
            <person name="Merkel B.J."/>
            <person name="Hornburger P."/>
            <person name="Mueller R.-W."/>
            <person name="Bruemmer F."/>
            <person name="Labrenz M."/>
            <person name="Spormann A.M."/>
            <person name="Op den Camp H."/>
            <person name="Overmann J."/>
            <person name="Amann R."/>
            <person name="Jetten M.S.M."/>
            <person name="Mascher T."/>
            <person name="Medema M.H."/>
            <person name="Devos D.P."/>
            <person name="Kaster A.-K."/>
            <person name="Ovreas L."/>
            <person name="Rohde M."/>
            <person name="Galperin M.Y."/>
            <person name="Jogler C."/>
        </authorList>
    </citation>
    <scope>NUCLEOTIDE SEQUENCE [LARGE SCALE GENOMIC DNA]</scope>
    <source>
        <strain evidence="1 2">HG15A2</strain>
    </source>
</reference>
<dbReference type="EMBL" id="CP036263">
    <property type="protein sequence ID" value="QDS99284.1"/>
    <property type="molecule type" value="Genomic_DNA"/>
</dbReference>
<keyword evidence="2" id="KW-1185">Reference proteome</keyword>
<dbReference type="Pfam" id="PF07618">
    <property type="entry name" value="DUF1580"/>
    <property type="match status" value="1"/>
</dbReference>
<proteinExistence type="predicted"/>
<dbReference type="RefSeq" id="WP_145060525.1">
    <property type="nucleotide sequence ID" value="NZ_CP036263.1"/>
</dbReference>
<gene>
    <name evidence="1" type="ORF">HG15A2_26060</name>
</gene>
<sequence length="94" mass="10468">MSRQFSHAEPLFPLKNAADYLPRRGGKKTHYSTLYRWATKGTRGRILESTMVGGVRYTSIAALERFMAARTQSPRPAEDALVDAVQRALDDAGL</sequence>
<accession>A0A517MWN2</accession>
<dbReference type="OrthoDB" id="290434at2"/>
<dbReference type="InterPro" id="IPR011474">
    <property type="entry name" value="DUF1580"/>
</dbReference>
<name>A0A517MWN2_9BACT</name>
<dbReference type="AlphaFoldDB" id="A0A517MWN2"/>
<evidence type="ECO:0000313" key="2">
    <source>
        <dbReference type="Proteomes" id="UP000319852"/>
    </source>
</evidence>
<dbReference type="KEGG" id="amob:HG15A2_26060"/>
<protein>
    <submittedName>
        <fullName evidence="1">Uncharacterized protein</fullName>
    </submittedName>
</protein>
<organism evidence="1 2">
    <name type="scientific">Adhaeretor mobilis</name>
    <dbReference type="NCBI Taxonomy" id="1930276"/>
    <lineage>
        <taxon>Bacteria</taxon>
        <taxon>Pseudomonadati</taxon>
        <taxon>Planctomycetota</taxon>
        <taxon>Planctomycetia</taxon>
        <taxon>Pirellulales</taxon>
        <taxon>Lacipirellulaceae</taxon>
        <taxon>Adhaeretor</taxon>
    </lineage>
</organism>
<evidence type="ECO:0000313" key="1">
    <source>
        <dbReference type="EMBL" id="QDS99284.1"/>
    </source>
</evidence>